<accession>A0AA43TYY4</accession>
<gene>
    <name evidence="3" type="ORF">OHK93_002639</name>
</gene>
<dbReference type="EMBL" id="JAPUFD010000014">
    <property type="protein sequence ID" value="MDI1491430.1"/>
    <property type="molecule type" value="Genomic_DNA"/>
</dbReference>
<name>A0AA43TYY4_9LECA</name>
<feature type="compositionally biased region" description="Basic and acidic residues" evidence="1">
    <location>
        <begin position="1"/>
        <end position="10"/>
    </location>
</feature>
<protein>
    <recommendedName>
        <fullName evidence="2">F-box domain-containing protein</fullName>
    </recommendedName>
</protein>
<feature type="domain" description="F-box" evidence="2">
    <location>
        <begin position="22"/>
        <end position="73"/>
    </location>
</feature>
<organism evidence="3 4">
    <name type="scientific">Ramalina farinacea</name>
    <dbReference type="NCBI Taxonomy" id="258253"/>
    <lineage>
        <taxon>Eukaryota</taxon>
        <taxon>Fungi</taxon>
        <taxon>Dikarya</taxon>
        <taxon>Ascomycota</taxon>
        <taxon>Pezizomycotina</taxon>
        <taxon>Lecanoromycetes</taxon>
        <taxon>OSLEUM clade</taxon>
        <taxon>Lecanoromycetidae</taxon>
        <taxon>Lecanorales</taxon>
        <taxon>Lecanorineae</taxon>
        <taxon>Ramalinaceae</taxon>
        <taxon>Ramalina</taxon>
    </lineage>
</organism>
<dbReference type="Proteomes" id="UP001161017">
    <property type="component" value="Unassembled WGS sequence"/>
</dbReference>
<sequence length="295" mass="33448">MAKKERAAKEARRKKVAISPDRPNIPSLPPEILQQTFSYLDRKAWHNLTLVHRQLTPSALVLLYSEPHFFSSYRFAQFVTTVATSAAHAALVRDLILKRDNANLVDLNGIFNDGISFEMLAGWREWKYRGSGVWGPLPAPKGRTWKHPLAALFSRREEKAKSTIPIGALIQVLTACVNLRKFCITGLQLSTDWEILNTEQPYPVTNRLFISDVPRAARPHNPNDRRLQMDDCVQPIHKLQHLETLHLTSLETLYLTDPAKLGDGNLIDKQDLMAACPKLTEFEVQYSSDGWSSLL</sequence>
<comment type="caution">
    <text evidence="3">The sequence shown here is derived from an EMBL/GenBank/DDBJ whole genome shotgun (WGS) entry which is preliminary data.</text>
</comment>
<dbReference type="AlphaFoldDB" id="A0AA43TYY4"/>
<evidence type="ECO:0000259" key="2">
    <source>
        <dbReference type="PROSITE" id="PS50181"/>
    </source>
</evidence>
<reference evidence="3" key="1">
    <citation type="journal article" date="2023" name="Genome Biol. Evol.">
        <title>First Whole Genome Sequence and Flow Cytometry Genome Size Data for the Lichen-Forming Fungus Ramalina farinacea (Ascomycota).</title>
        <authorList>
            <person name="Llewellyn T."/>
            <person name="Mian S."/>
            <person name="Hill R."/>
            <person name="Leitch I.J."/>
            <person name="Gaya E."/>
        </authorList>
    </citation>
    <scope>NUCLEOTIDE SEQUENCE</scope>
    <source>
        <strain evidence="3">LIQ254RAFAR</strain>
    </source>
</reference>
<feature type="region of interest" description="Disordered" evidence="1">
    <location>
        <begin position="1"/>
        <end position="23"/>
    </location>
</feature>
<evidence type="ECO:0000256" key="1">
    <source>
        <dbReference type="SAM" id="MobiDB-lite"/>
    </source>
</evidence>
<evidence type="ECO:0000313" key="4">
    <source>
        <dbReference type="Proteomes" id="UP001161017"/>
    </source>
</evidence>
<dbReference type="InterPro" id="IPR001810">
    <property type="entry name" value="F-box_dom"/>
</dbReference>
<proteinExistence type="predicted"/>
<dbReference type="PROSITE" id="PS50181">
    <property type="entry name" value="FBOX"/>
    <property type="match status" value="1"/>
</dbReference>
<evidence type="ECO:0000313" key="3">
    <source>
        <dbReference type="EMBL" id="MDI1491430.1"/>
    </source>
</evidence>
<keyword evidence="4" id="KW-1185">Reference proteome</keyword>